<keyword evidence="3" id="KW-1185">Reference proteome</keyword>
<feature type="compositionally biased region" description="Polar residues" evidence="1">
    <location>
        <begin position="15"/>
        <end position="24"/>
    </location>
</feature>
<proteinExistence type="predicted"/>
<evidence type="ECO:0000313" key="2">
    <source>
        <dbReference type="EMBL" id="POM73862.1"/>
    </source>
</evidence>
<dbReference type="Proteomes" id="UP000237271">
    <property type="component" value="Unassembled WGS sequence"/>
</dbReference>
<comment type="caution">
    <text evidence="2">The sequence shown here is derived from an EMBL/GenBank/DDBJ whole genome shotgun (WGS) entry which is preliminary data.</text>
</comment>
<feature type="region of interest" description="Disordered" evidence="1">
    <location>
        <begin position="1"/>
        <end position="67"/>
    </location>
</feature>
<sequence length="728" mass="82399">MRATATEHHSHEDTTISSPSQPSRASDGVIGRHGNAKPSASAPSLTMEENQDQLTKPLGSDPSRIGVTIGDLITGRHEFHQDERSQHEDGPANVAAIEDALDRVRTAYDQGVQDPEQLLLLAEEAQPTKIRDAPFTIKAIFSENLQDLSRPKIIANLKLVEDNTVISKLLKEHAIVHLHKLPRNQLLFHVDSKQTKKLLEGQQCNLLGHTLEFERCDPLSDDYFVDVMGIQSQAIDRKVFQALVLMGCKPLYFNATYVNQETKGSSGILRYYVSGNVCPPNLLVKGNVCAQLLLDGVFYAVKVKDVPPHYYHVQPNRMSPHCLDLSKLPFGGHKKKSPKERKGNTKKTNQSGRKRDRPSEDQSTPQQHVDVADNDNSLDLSFDVNIEYEVSAPPSPEQFPSETFAHPPKRLQSRRSAPPPAPSSETNFWNYLAEIYPELECRETEPDDENNVGFQILVTNITPTKEVKKGGEYAFYHKPEKSKVRLSSDAITIRDLIPAMSTDISEAVDAFELECQTLKDVKKEKKEITKNRLGFSIRMSKLMRQKSNLIREFAQIHTWYRCVHASIPNGKNTFQTKWKQLIGSSVPRSREELFRIVNTMRTDMSESDDMLKNSQVLAFFELLLLTSAPHIFEKDYWIQTIATIHVPWLLASSRRLLHPNTLLALLRSECGKHIVNQLEKLVWSHDLLTRLIQLRNAEDWMNAETAVLQIENSGSQPSLIWGTFQTEC</sequence>
<dbReference type="OrthoDB" id="162864at2759"/>
<gene>
    <name evidence="2" type="ORF">PHPALM_9250</name>
</gene>
<evidence type="ECO:0000313" key="3">
    <source>
        <dbReference type="Proteomes" id="UP000237271"/>
    </source>
</evidence>
<protein>
    <submittedName>
        <fullName evidence="2">Uncharacterized protein</fullName>
    </submittedName>
</protein>
<accession>A0A2P4Y7S5</accession>
<organism evidence="2 3">
    <name type="scientific">Phytophthora palmivora</name>
    <dbReference type="NCBI Taxonomy" id="4796"/>
    <lineage>
        <taxon>Eukaryota</taxon>
        <taxon>Sar</taxon>
        <taxon>Stramenopiles</taxon>
        <taxon>Oomycota</taxon>
        <taxon>Peronosporomycetes</taxon>
        <taxon>Peronosporales</taxon>
        <taxon>Peronosporaceae</taxon>
        <taxon>Phytophthora</taxon>
    </lineage>
</organism>
<feature type="compositionally biased region" description="Polar residues" evidence="1">
    <location>
        <begin position="41"/>
        <end position="54"/>
    </location>
</feature>
<name>A0A2P4Y7S5_9STRA</name>
<feature type="region of interest" description="Disordered" evidence="1">
    <location>
        <begin position="391"/>
        <end position="425"/>
    </location>
</feature>
<reference evidence="2 3" key="1">
    <citation type="journal article" date="2017" name="Genome Biol. Evol.">
        <title>Phytophthora megakarya and P. palmivora, closely related causal agents of cacao black pod rot, underwent increases in genome sizes and gene numbers by different mechanisms.</title>
        <authorList>
            <person name="Ali S.S."/>
            <person name="Shao J."/>
            <person name="Lary D.J."/>
            <person name="Kronmiller B."/>
            <person name="Shen D."/>
            <person name="Strem M.D."/>
            <person name="Amoako-Attah I."/>
            <person name="Akrofi A.Y."/>
            <person name="Begoude B.A."/>
            <person name="Ten Hoopen G.M."/>
            <person name="Coulibaly K."/>
            <person name="Kebe B.I."/>
            <person name="Melnick R.L."/>
            <person name="Guiltinan M.J."/>
            <person name="Tyler B.M."/>
            <person name="Meinhardt L.W."/>
            <person name="Bailey B.A."/>
        </authorList>
    </citation>
    <scope>NUCLEOTIDE SEQUENCE [LARGE SCALE GENOMIC DNA]</scope>
    <source>
        <strain evidence="3">sbr112.9</strain>
    </source>
</reference>
<feature type="compositionally biased region" description="Basic and acidic residues" evidence="1">
    <location>
        <begin position="1"/>
        <end position="14"/>
    </location>
</feature>
<feature type="region of interest" description="Disordered" evidence="1">
    <location>
        <begin position="329"/>
        <end position="376"/>
    </location>
</feature>
<dbReference type="EMBL" id="NCKW01004985">
    <property type="protein sequence ID" value="POM73862.1"/>
    <property type="molecule type" value="Genomic_DNA"/>
</dbReference>
<dbReference type="AlphaFoldDB" id="A0A2P4Y7S5"/>
<evidence type="ECO:0000256" key="1">
    <source>
        <dbReference type="SAM" id="MobiDB-lite"/>
    </source>
</evidence>